<proteinExistence type="inferred from homology"/>
<keyword evidence="4" id="KW-0319">Glycerol metabolism</keyword>
<dbReference type="EMBL" id="JBHSMK010000003">
    <property type="protein sequence ID" value="MFC5436163.1"/>
    <property type="molecule type" value="Genomic_DNA"/>
</dbReference>
<evidence type="ECO:0000256" key="2">
    <source>
        <dbReference type="ARBA" id="ARBA00012247"/>
    </source>
</evidence>
<evidence type="ECO:0000256" key="1">
    <source>
        <dbReference type="ARBA" id="ARBA00007277"/>
    </source>
</evidence>
<keyword evidence="3" id="KW-0732">Signal</keyword>
<evidence type="ECO:0000256" key="5">
    <source>
        <dbReference type="ARBA" id="ARBA00022801"/>
    </source>
</evidence>
<dbReference type="CDD" id="cd08602">
    <property type="entry name" value="GDPD_ScGlpQ1_like"/>
    <property type="match status" value="1"/>
</dbReference>
<dbReference type="EC" id="3.1.4.46" evidence="2"/>
<dbReference type="Pfam" id="PF03009">
    <property type="entry name" value="GDPD"/>
    <property type="match status" value="1"/>
</dbReference>
<evidence type="ECO:0000313" key="8">
    <source>
        <dbReference type="EMBL" id="MFC5436163.1"/>
    </source>
</evidence>
<evidence type="ECO:0000313" key="9">
    <source>
        <dbReference type="Proteomes" id="UP001596013"/>
    </source>
</evidence>
<dbReference type="InterPro" id="IPR017946">
    <property type="entry name" value="PLC-like_Pdiesterase_TIM-brl"/>
</dbReference>
<sequence>MPAAAIAREKPLAARVLVIAHRGASALRPEHTLAAYAKAIADGADFIEPDLVMTKDGVMVARHENEIGDTTDVATHPELAARRTGKLIDGQLVSGWFSEDFTLAELKRLRARERLPQLRGTQYDGQFPVVTLEEIIDFVAAESAACGRVIGIVPEIKHATYFRAQGLAMEDKLLGTLASHCYTRTAPVEIQSFEVDNLKYLRRQLAGRHTHIRLLQLLGDAGQQPGDAIAAGCGLDYAQMMTPGGLRGIAAYADAIGPNVRAIIPLGAGGTLAAPTSLVRDAHAAGLEVHAYTFRPENHFLPRSLWRGDDPRTVNAGGSVAEIRACLDAGIDAFFTDHPAIGRQALAGR</sequence>
<dbReference type="PANTHER" id="PTHR43620:SF7">
    <property type="entry name" value="GLYCEROPHOSPHODIESTER PHOSPHODIESTERASE GDPD5-RELATED"/>
    <property type="match status" value="1"/>
</dbReference>
<organism evidence="8 9">
    <name type="scientific">Rhodanobacter umsongensis</name>
    <dbReference type="NCBI Taxonomy" id="633153"/>
    <lineage>
        <taxon>Bacteria</taxon>
        <taxon>Pseudomonadati</taxon>
        <taxon>Pseudomonadota</taxon>
        <taxon>Gammaproteobacteria</taxon>
        <taxon>Lysobacterales</taxon>
        <taxon>Rhodanobacteraceae</taxon>
        <taxon>Rhodanobacter</taxon>
    </lineage>
</organism>
<dbReference type="PROSITE" id="PS51704">
    <property type="entry name" value="GP_PDE"/>
    <property type="match status" value="1"/>
</dbReference>
<gene>
    <name evidence="8" type="ORF">ACFPME_06325</name>
</gene>
<feature type="domain" description="GP-PDE" evidence="7">
    <location>
        <begin position="16"/>
        <end position="346"/>
    </location>
</feature>
<keyword evidence="5" id="KW-0378">Hydrolase</keyword>
<reference evidence="9" key="1">
    <citation type="journal article" date="2019" name="Int. J. Syst. Evol. Microbiol.">
        <title>The Global Catalogue of Microorganisms (GCM) 10K type strain sequencing project: providing services to taxonomists for standard genome sequencing and annotation.</title>
        <authorList>
            <consortium name="The Broad Institute Genomics Platform"/>
            <consortium name="The Broad Institute Genome Sequencing Center for Infectious Disease"/>
            <person name="Wu L."/>
            <person name="Ma J."/>
        </authorList>
    </citation>
    <scope>NUCLEOTIDE SEQUENCE [LARGE SCALE GENOMIC DNA]</scope>
    <source>
        <strain evidence="9">JCM 17130</strain>
    </source>
</reference>
<dbReference type="InterPro" id="IPR030395">
    <property type="entry name" value="GP_PDE_dom"/>
</dbReference>
<dbReference type="Gene3D" id="3.20.20.190">
    <property type="entry name" value="Phosphatidylinositol (PI) phosphodiesterase"/>
    <property type="match status" value="1"/>
</dbReference>
<name>A0ABW0JJ99_9GAMM</name>
<evidence type="ECO:0000256" key="3">
    <source>
        <dbReference type="ARBA" id="ARBA00022729"/>
    </source>
</evidence>
<comment type="caution">
    <text evidence="8">The sequence shown here is derived from an EMBL/GenBank/DDBJ whole genome shotgun (WGS) entry which is preliminary data.</text>
</comment>
<comment type="catalytic activity">
    <reaction evidence="6">
        <text>a sn-glycero-3-phosphodiester + H2O = an alcohol + sn-glycerol 3-phosphate + H(+)</text>
        <dbReference type="Rhea" id="RHEA:12969"/>
        <dbReference type="ChEBI" id="CHEBI:15377"/>
        <dbReference type="ChEBI" id="CHEBI:15378"/>
        <dbReference type="ChEBI" id="CHEBI:30879"/>
        <dbReference type="ChEBI" id="CHEBI:57597"/>
        <dbReference type="ChEBI" id="CHEBI:83408"/>
        <dbReference type="EC" id="3.1.4.46"/>
    </reaction>
</comment>
<dbReference type="Proteomes" id="UP001596013">
    <property type="component" value="Unassembled WGS sequence"/>
</dbReference>
<dbReference type="SUPFAM" id="SSF51695">
    <property type="entry name" value="PLC-like phosphodiesterases"/>
    <property type="match status" value="1"/>
</dbReference>
<dbReference type="RefSeq" id="WP_377303229.1">
    <property type="nucleotide sequence ID" value="NZ_JBHSMK010000003.1"/>
</dbReference>
<evidence type="ECO:0000259" key="7">
    <source>
        <dbReference type="PROSITE" id="PS51704"/>
    </source>
</evidence>
<dbReference type="PANTHER" id="PTHR43620">
    <property type="entry name" value="GLYCEROPHOSPHORYL DIESTER PHOSPHODIESTERASE"/>
    <property type="match status" value="1"/>
</dbReference>
<evidence type="ECO:0000256" key="4">
    <source>
        <dbReference type="ARBA" id="ARBA00022798"/>
    </source>
</evidence>
<protein>
    <recommendedName>
        <fullName evidence="2">glycerophosphodiester phosphodiesterase</fullName>
        <ecNumber evidence="2">3.1.4.46</ecNumber>
    </recommendedName>
</protein>
<keyword evidence="9" id="KW-1185">Reference proteome</keyword>
<accession>A0ABW0JJ99</accession>
<evidence type="ECO:0000256" key="6">
    <source>
        <dbReference type="ARBA" id="ARBA00047512"/>
    </source>
</evidence>
<comment type="similarity">
    <text evidence="1">Belongs to the glycerophosphoryl diester phosphodiesterase family.</text>
</comment>